<feature type="domain" description="Up-regulated during septation protein 1" evidence="3">
    <location>
        <begin position="53"/>
        <end position="171"/>
    </location>
</feature>
<feature type="region of interest" description="Disordered" evidence="2">
    <location>
        <begin position="1"/>
        <end position="34"/>
    </location>
</feature>
<name>A0A423VN25_9PEZI</name>
<keyword evidence="1" id="KW-0175">Coiled coil</keyword>
<dbReference type="OrthoDB" id="5429395at2759"/>
<dbReference type="InterPro" id="IPR029191">
    <property type="entry name" value="Uds1"/>
</dbReference>
<feature type="compositionally biased region" description="Low complexity" evidence="2">
    <location>
        <begin position="346"/>
        <end position="374"/>
    </location>
</feature>
<comment type="caution">
    <text evidence="4">The sequence shown here is derived from an EMBL/GenBank/DDBJ whole genome shotgun (WGS) entry which is preliminary data.</text>
</comment>
<feature type="region of interest" description="Disordered" evidence="2">
    <location>
        <begin position="204"/>
        <end position="223"/>
    </location>
</feature>
<accession>A0A423VN25</accession>
<gene>
    <name evidence="4" type="ORF">VMCG_09111</name>
</gene>
<dbReference type="Pfam" id="PF15456">
    <property type="entry name" value="Uds1"/>
    <property type="match status" value="1"/>
</dbReference>
<evidence type="ECO:0000313" key="4">
    <source>
        <dbReference type="EMBL" id="ROV92393.1"/>
    </source>
</evidence>
<evidence type="ECO:0000256" key="2">
    <source>
        <dbReference type="SAM" id="MobiDB-lite"/>
    </source>
</evidence>
<sequence>MDRGRPRKKNDANTLKRSESKRSRSAERRAFESLPKGWKAPDAVKMLEQSEIASLQKQAVQQAARFEIMKKEDVDSLSRELRNLDERAEYLRRTYHALRAGRRNLHSRICQYLRSPRVAKFNHEPMLKQEEALAELDASIDEWVNKLEQAENRRTRIRQKLLEHVAAAVALPVSGLVGVSENLHIAMGVTHPFVPANLCTPPRSPTKTTFTPRTRSSSPAPQRVTAHIPSTILEQPVVEEAAAFGLGTRQPEAQQGTADGGRGQEDEEPLTAGIRRTAVESIRIYAGDEVAALLVDVEQQMVRMSKAADHDIALKKEDSHMSDEECREVHRAHSHEILQGRLQTVSSNASLNTTTSATKSSSATSSASTATPRTATPTIAEAGEQAPVEFLLTSAVFNPQTAVAQ</sequence>
<feature type="compositionally biased region" description="Basic and acidic residues" evidence="2">
    <location>
        <begin position="1"/>
        <end position="31"/>
    </location>
</feature>
<evidence type="ECO:0000256" key="1">
    <source>
        <dbReference type="SAM" id="Coils"/>
    </source>
</evidence>
<proteinExistence type="predicted"/>
<dbReference type="STRING" id="356882.A0A423VN25"/>
<protein>
    <recommendedName>
        <fullName evidence="3">Up-regulated during septation protein 1 domain-containing protein</fullName>
    </recommendedName>
</protein>
<dbReference type="Proteomes" id="UP000283895">
    <property type="component" value="Unassembled WGS sequence"/>
</dbReference>
<dbReference type="AlphaFoldDB" id="A0A423VN25"/>
<evidence type="ECO:0000313" key="5">
    <source>
        <dbReference type="Proteomes" id="UP000283895"/>
    </source>
</evidence>
<dbReference type="EMBL" id="LKEA01000050">
    <property type="protein sequence ID" value="ROV92393.1"/>
    <property type="molecule type" value="Genomic_DNA"/>
</dbReference>
<evidence type="ECO:0000259" key="3">
    <source>
        <dbReference type="Pfam" id="PF15456"/>
    </source>
</evidence>
<reference evidence="4 5" key="1">
    <citation type="submission" date="2015-09" db="EMBL/GenBank/DDBJ databases">
        <title>Host preference determinants of Valsa canker pathogens revealed by comparative genomics.</title>
        <authorList>
            <person name="Yin Z."/>
            <person name="Huang L."/>
        </authorList>
    </citation>
    <scope>NUCLEOTIDE SEQUENCE [LARGE SCALE GENOMIC DNA]</scope>
    <source>
        <strain evidence="4 5">03-1</strain>
    </source>
</reference>
<feature type="region of interest" description="Disordered" evidence="2">
    <location>
        <begin position="247"/>
        <end position="268"/>
    </location>
</feature>
<keyword evidence="5" id="KW-1185">Reference proteome</keyword>
<organism evidence="4 5">
    <name type="scientific">Cytospora schulzeri</name>
    <dbReference type="NCBI Taxonomy" id="448051"/>
    <lineage>
        <taxon>Eukaryota</taxon>
        <taxon>Fungi</taxon>
        <taxon>Dikarya</taxon>
        <taxon>Ascomycota</taxon>
        <taxon>Pezizomycotina</taxon>
        <taxon>Sordariomycetes</taxon>
        <taxon>Sordariomycetidae</taxon>
        <taxon>Diaporthales</taxon>
        <taxon>Cytosporaceae</taxon>
        <taxon>Cytospora</taxon>
    </lineage>
</organism>
<feature type="compositionally biased region" description="Low complexity" evidence="2">
    <location>
        <begin position="205"/>
        <end position="223"/>
    </location>
</feature>
<feature type="coiled-coil region" evidence="1">
    <location>
        <begin position="126"/>
        <end position="167"/>
    </location>
</feature>
<feature type="region of interest" description="Disordered" evidence="2">
    <location>
        <begin position="345"/>
        <end position="374"/>
    </location>
</feature>